<name>A0ABR8SFC1_9BURK</name>
<feature type="chain" id="PRO_5045282463" description="Lipoprotein" evidence="1">
    <location>
        <begin position="24"/>
        <end position="103"/>
    </location>
</feature>
<evidence type="ECO:0008006" key="4">
    <source>
        <dbReference type="Google" id="ProtNLM"/>
    </source>
</evidence>
<dbReference type="RefSeq" id="WP_191724449.1">
    <property type="nucleotide sequence ID" value="NZ_JACSQK010000009.1"/>
</dbReference>
<dbReference type="PROSITE" id="PS51257">
    <property type="entry name" value="PROKAR_LIPOPROTEIN"/>
    <property type="match status" value="1"/>
</dbReference>
<proteinExistence type="predicted"/>
<evidence type="ECO:0000256" key="1">
    <source>
        <dbReference type="SAM" id="SignalP"/>
    </source>
</evidence>
<feature type="signal peptide" evidence="1">
    <location>
        <begin position="1"/>
        <end position="23"/>
    </location>
</feature>
<evidence type="ECO:0000313" key="2">
    <source>
        <dbReference type="EMBL" id="MBD7962029.1"/>
    </source>
</evidence>
<comment type="caution">
    <text evidence="2">The sequence shown here is derived from an EMBL/GenBank/DDBJ whole genome shotgun (WGS) entry which is preliminary data.</text>
</comment>
<reference evidence="2 3" key="1">
    <citation type="submission" date="2020-08" db="EMBL/GenBank/DDBJ databases">
        <title>A Genomic Blueprint of the Chicken Gut Microbiome.</title>
        <authorList>
            <person name="Gilroy R."/>
            <person name="Ravi A."/>
            <person name="Getino M."/>
            <person name="Pursley I."/>
            <person name="Horton D.L."/>
            <person name="Alikhan N.-F."/>
            <person name="Baker D."/>
            <person name="Gharbi K."/>
            <person name="Hall N."/>
            <person name="Watson M."/>
            <person name="Adriaenssens E.M."/>
            <person name="Foster-Nyarko E."/>
            <person name="Jarju S."/>
            <person name="Secka A."/>
            <person name="Antonio M."/>
            <person name="Oren A."/>
            <person name="Chaudhuri R."/>
            <person name="La Ragione R.M."/>
            <person name="Hildebrand F."/>
            <person name="Pallen M.J."/>
        </authorList>
    </citation>
    <scope>NUCLEOTIDE SEQUENCE [LARGE SCALE GENOMIC DNA]</scope>
    <source>
        <strain evidence="2 3">Sa2CVA6</strain>
    </source>
</reference>
<gene>
    <name evidence="2" type="ORF">H9646_16280</name>
</gene>
<dbReference type="Proteomes" id="UP000634919">
    <property type="component" value="Unassembled WGS sequence"/>
</dbReference>
<protein>
    <recommendedName>
        <fullName evidence="4">Lipoprotein</fullName>
    </recommendedName>
</protein>
<organism evidence="2 3">
    <name type="scientific">Comamonas avium</name>
    <dbReference type="NCBI Taxonomy" id="2762231"/>
    <lineage>
        <taxon>Bacteria</taxon>
        <taxon>Pseudomonadati</taxon>
        <taxon>Pseudomonadota</taxon>
        <taxon>Betaproteobacteria</taxon>
        <taxon>Burkholderiales</taxon>
        <taxon>Comamonadaceae</taxon>
        <taxon>Comamonas</taxon>
    </lineage>
</organism>
<keyword evidence="1" id="KW-0732">Signal</keyword>
<accession>A0ABR8SFC1</accession>
<dbReference type="EMBL" id="JACSQK010000009">
    <property type="protein sequence ID" value="MBD7962029.1"/>
    <property type="molecule type" value="Genomic_DNA"/>
</dbReference>
<evidence type="ECO:0000313" key="3">
    <source>
        <dbReference type="Proteomes" id="UP000634919"/>
    </source>
</evidence>
<sequence>MKRRIVCTVAAALLLSGCLLEGAAPVERNPKPYSAYWIKEGVTKESVLADWIQCGGGANGNYGYEIQQGQSNKEFFDGLIAHTNRVDTCMKGKGYVELYPRLR</sequence>
<keyword evidence="3" id="KW-1185">Reference proteome</keyword>